<dbReference type="InterPro" id="IPR001647">
    <property type="entry name" value="HTH_TetR"/>
</dbReference>
<dbReference type="PROSITE" id="PS50977">
    <property type="entry name" value="HTH_TETR_2"/>
    <property type="match status" value="1"/>
</dbReference>
<comment type="caution">
    <text evidence="8">The sequence shown here is derived from an EMBL/GenBank/DDBJ whole genome shotgun (WGS) entry which is preliminary data.</text>
</comment>
<dbReference type="InterPro" id="IPR050109">
    <property type="entry name" value="HTH-type_TetR-like_transc_reg"/>
</dbReference>
<name>A0A3S5CII2_9MICO</name>
<evidence type="ECO:0000256" key="2">
    <source>
        <dbReference type="ARBA" id="ARBA00023015"/>
    </source>
</evidence>
<reference evidence="8 9" key="1">
    <citation type="submission" date="2018-12" db="EMBL/GenBank/DDBJ databases">
        <authorList>
            <person name="Li F."/>
        </authorList>
    </citation>
    <scope>NUCLEOTIDE SEQUENCE [LARGE SCALE GENOMIC DNA]</scope>
    <source>
        <strain evidence="8 9">8H24J-4-2</strain>
    </source>
</reference>
<evidence type="ECO:0000256" key="4">
    <source>
        <dbReference type="ARBA" id="ARBA00023163"/>
    </source>
</evidence>
<protein>
    <submittedName>
        <fullName evidence="8">TetR/AcrR family transcriptional regulator</fullName>
    </submittedName>
</protein>
<dbReference type="EMBL" id="RZNC01000006">
    <property type="protein sequence ID" value="RWZ58422.1"/>
    <property type="molecule type" value="Genomic_DNA"/>
</dbReference>
<dbReference type="Pfam" id="PF13977">
    <property type="entry name" value="TetR_C_6"/>
    <property type="match status" value="1"/>
</dbReference>
<gene>
    <name evidence="8" type="ORF">ELQ92_14000</name>
</gene>
<evidence type="ECO:0000256" key="5">
    <source>
        <dbReference type="PROSITE-ProRule" id="PRU00335"/>
    </source>
</evidence>
<evidence type="ECO:0000256" key="6">
    <source>
        <dbReference type="SAM" id="MobiDB-lite"/>
    </source>
</evidence>
<dbReference type="SUPFAM" id="SSF48498">
    <property type="entry name" value="Tetracyclin repressor-like, C-terminal domain"/>
    <property type="match status" value="1"/>
</dbReference>
<evidence type="ECO:0000313" key="8">
    <source>
        <dbReference type="EMBL" id="RWZ58422.1"/>
    </source>
</evidence>
<dbReference type="Gene3D" id="1.10.357.10">
    <property type="entry name" value="Tetracycline Repressor, domain 2"/>
    <property type="match status" value="1"/>
</dbReference>
<feature type="region of interest" description="Disordered" evidence="6">
    <location>
        <begin position="1"/>
        <end position="24"/>
    </location>
</feature>
<keyword evidence="9" id="KW-1185">Reference proteome</keyword>
<sequence length="225" mass="24593">MSAPDGSAVRTPAPGAGVRRRGPYAKSAERRRAIIDAAFDVFASRGYRAGSFREVAERVGMSQTSLLHYFPSKEALLVAVLARRDDVEPEPDPDEVARRAGEGARGRAARFALSIEAQAEANVGIPGVIELYAVLSGEAVTADHPGREYFVERFENLRRDYVEELTALRELGVLRDGVDPVRAAASIVALWDGIQLQWLFDRDAVDMAAALRDYLSLILRLPSPS</sequence>
<keyword evidence="3 5" id="KW-0238">DNA-binding</keyword>
<dbReference type="RefSeq" id="WP_128499956.1">
    <property type="nucleotide sequence ID" value="NZ_RZNC01000006.1"/>
</dbReference>
<keyword evidence="2" id="KW-0805">Transcription regulation</keyword>
<evidence type="ECO:0000259" key="7">
    <source>
        <dbReference type="PROSITE" id="PS50977"/>
    </source>
</evidence>
<dbReference type="InterPro" id="IPR039538">
    <property type="entry name" value="BetI_C"/>
</dbReference>
<organism evidence="8 9">
    <name type="scientific">Labedella populi</name>
    <dbReference type="NCBI Taxonomy" id="2498850"/>
    <lineage>
        <taxon>Bacteria</taxon>
        <taxon>Bacillati</taxon>
        <taxon>Actinomycetota</taxon>
        <taxon>Actinomycetes</taxon>
        <taxon>Micrococcales</taxon>
        <taxon>Microbacteriaceae</taxon>
        <taxon>Labedella</taxon>
    </lineage>
</organism>
<dbReference type="GO" id="GO:0000976">
    <property type="term" value="F:transcription cis-regulatory region binding"/>
    <property type="evidence" value="ECO:0007669"/>
    <property type="project" value="TreeGrafter"/>
</dbReference>
<dbReference type="OrthoDB" id="7505659at2"/>
<dbReference type="Proteomes" id="UP000288603">
    <property type="component" value="Unassembled WGS sequence"/>
</dbReference>
<feature type="domain" description="HTH tetR-type" evidence="7">
    <location>
        <begin position="28"/>
        <end position="88"/>
    </location>
</feature>
<evidence type="ECO:0000256" key="3">
    <source>
        <dbReference type="ARBA" id="ARBA00023125"/>
    </source>
</evidence>
<evidence type="ECO:0000256" key="1">
    <source>
        <dbReference type="ARBA" id="ARBA00022491"/>
    </source>
</evidence>
<evidence type="ECO:0000313" key="9">
    <source>
        <dbReference type="Proteomes" id="UP000288603"/>
    </source>
</evidence>
<dbReference type="InterPro" id="IPR009057">
    <property type="entry name" value="Homeodomain-like_sf"/>
</dbReference>
<dbReference type="PANTHER" id="PTHR30055">
    <property type="entry name" value="HTH-TYPE TRANSCRIPTIONAL REGULATOR RUTR"/>
    <property type="match status" value="1"/>
</dbReference>
<dbReference type="InterPro" id="IPR036271">
    <property type="entry name" value="Tet_transcr_reg_TetR-rel_C_sf"/>
</dbReference>
<feature type="DNA-binding region" description="H-T-H motif" evidence="5">
    <location>
        <begin position="51"/>
        <end position="70"/>
    </location>
</feature>
<dbReference type="AlphaFoldDB" id="A0A3S5CII2"/>
<keyword evidence="1" id="KW-0678">Repressor</keyword>
<dbReference type="PRINTS" id="PR00455">
    <property type="entry name" value="HTHTETR"/>
</dbReference>
<dbReference type="Pfam" id="PF00440">
    <property type="entry name" value="TetR_N"/>
    <property type="match status" value="1"/>
</dbReference>
<dbReference type="PANTHER" id="PTHR30055:SF226">
    <property type="entry name" value="HTH-TYPE TRANSCRIPTIONAL REGULATOR PKSA"/>
    <property type="match status" value="1"/>
</dbReference>
<accession>A0A3S5CII2</accession>
<keyword evidence="4" id="KW-0804">Transcription</keyword>
<dbReference type="SUPFAM" id="SSF46689">
    <property type="entry name" value="Homeodomain-like"/>
    <property type="match status" value="1"/>
</dbReference>
<proteinExistence type="predicted"/>
<dbReference type="GO" id="GO:0003700">
    <property type="term" value="F:DNA-binding transcription factor activity"/>
    <property type="evidence" value="ECO:0007669"/>
    <property type="project" value="TreeGrafter"/>
</dbReference>